<dbReference type="SUPFAM" id="SSF52540">
    <property type="entry name" value="P-loop containing nucleoside triphosphate hydrolases"/>
    <property type="match status" value="2"/>
</dbReference>
<protein>
    <recommendedName>
        <fullName evidence="1">non-specific serine/threonine protein kinase</fullName>
        <ecNumber evidence="1">2.7.11.1</ecNumber>
    </recommendedName>
</protein>
<dbReference type="PROSITE" id="PS51146">
    <property type="entry name" value="KAIC"/>
    <property type="match status" value="2"/>
</dbReference>
<dbReference type="PANTHER" id="PTHR42926:SF1">
    <property type="entry name" value="CIRCADIAN CLOCK OSCILLATOR PROTEIN KAIC 1"/>
    <property type="match status" value="1"/>
</dbReference>
<evidence type="ECO:0000256" key="5">
    <source>
        <dbReference type="ARBA" id="ARBA00022777"/>
    </source>
</evidence>
<feature type="domain" description="KaiC" evidence="8">
    <location>
        <begin position="266"/>
        <end position="505"/>
    </location>
</feature>
<keyword evidence="3" id="KW-0808">Transferase</keyword>
<keyword evidence="7" id="KW-0175">Coiled coil</keyword>
<sequence>MQVTMTTASDNAVIPAADAAEESTNKQPIATGIEGLDFVLQGGLPAGRPTLLRGAAGTGKTVIALTFLCHGIAAGETAVFVTFDEAPEALLGHAEGFGFPARRYLAEGRLRILDMRPDRNEVQVGETIELTAILARIGFALDSLGATRLVLDAVDGMETGYADLPSLRGELTHVFDWIRDRAVTCLITVGEYADFSTRYGLEDYIADCVIALTQEVSNRVMTRVLRVVKRRGAAHGSNENPFLLDRGGIFLVPVTGSVLSAKVSDARLSTGISGLDAMLGGQGPYRGSITLLSGQAGTGKTSIACSFARAACEAGLSVLYISFEESLDELIRNQRSIGIDLDRYHRTDGRSVDGLGALLLQPVRAVELGLEEHLMRVIRSVRQHRPALVILDPVSGLAGRSRDPVAKEMLLRLLYLIKEEGVTTVATELLGDDSAGVSHLDVSSIIDVWIKLRRHENDGEMNRLITVVKARGLPTSDQVKEFRMSTEGLRIVDPYLGESGIVYGTARMARQAEDEETIDQLHIELERAHQLRAELSEIQAANERLARAEHEVKTADLDRQVAQIERRLAAIERTRAAIGRGRA</sequence>
<keyword evidence="6" id="KW-0378">Hydrolase</keyword>
<keyword evidence="5" id="KW-0418">Kinase</keyword>
<dbReference type="Pfam" id="PF06745">
    <property type="entry name" value="ATPase"/>
    <property type="match status" value="2"/>
</dbReference>
<dbReference type="GO" id="GO:0005524">
    <property type="term" value="F:ATP binding"/>
    <property type="evidence" value="ECO:0007669"/>
    <property type="project" value="InterPro"/>
</dbReference>
<gene>
    <name evidence="9" type="ORF">SAMN05421783_10993</name>
</gene>
<organism evidence="9 10">
    <name type="scientific">Thiocapsa roseopersicina</name>
    <dbReference type="NCBI Taxonomy" id="1058"/>
    <lineage>
        <taxon>Bacteria</taxon>
        <taxon>Pseudomonadati</taxon>
        <taxon>Pseudomonadota</taxon>
        <taxon>Gammaproteobacteria</taxon>
        <taxon>Chromatiales</taxon>
        <taxon>Chromatiaceae</taxon>
        <taxon>Thiocapsa</taxon>
    </lineage>
</organism>
<evidence type="ECO:0000256" key="2">
    <source>
        <dbReference type="ARBA" id="ARBA00022553"/>
    </source>
</evidence>
<dbReference type="PIRSF" id="PIRSF039117">
    <property type="entry name" value="KaiC"/>
    <property type="match status" value="1"/>
</dbReference>
<dbReference type="InterPro" id="IPR010624">
    <property type="entry name" value="KaiC_dom"/>
</dbReference>
<dbReference type="GO" id="GO:0004674">
    <property type="term" value="F:protein serine/threonine kinase activity"/>
    <property type="evidence" value="ECO:0007669"/>
    <property type="project" value="UniProtKB-EC"/>
</dbReference>
<dbReference type="InterPro" id="IPR030665">
    <property type="entry name" value="KaiC"/>
</dbReference>
<dbReference type="InterPro" id="IPR027417">
    <property type="entry name" value="P-loop_NTPase"/>
</dbReference>
<dbReference type="PANTHER" id="PTHR42926">
    <property type="match status" value="1"/>
</dbReference>
<evidence type="ECO:0000256" key="6">
    <source>
        <dbReference type="ARBA" id="ARBA00022801"/>
    </source>
</evidence>
<evidence type="ECO:0000256" key="7">
    <source>
        <dbReference type="SAM" id="Coils"/>
    </source>
</evidence>
<dbReference type="GO" id="GO:0016787">
    <property type="term" value="F:hydrolase activity"/>
    <property type="evidence" value="ECO:0007669"/>
    <property type="project" value="UniProtKB-KW"/>
</dbReference>
<dbReference type="AlphaFoldDB" id="A0A1H2WRK5"/>
<dbReference type="STRING" id="1058.SAMN05421783_10993"/>
<feature type="coiled-coil region" evidence="7">
    <location>
        <begin position="518"/>
        <end position="574"/>
    </location>
</feature>
<keyword evidence="4" id="KW-0677">Repeat</keyword>
<dbReference type="EC" id="2.7.11.1" evidence="1"/>
<dbReference type="Gene3D" id="3.40.50.300">
    <property type="entry name" value="P-loop containing nucleotide triphosphate hydrolases"/>
    <property type="match status" value="2"/>
</dbReference>
<evidence type="ECO:0000256" key="1">
    <source>
        <dbReference type="ARBA" id="ARBA00012513"/>
    </source>
</evidence>
<evidence type="ECO:0000313" key="9">
    <source>
        <dbReference type="EMBL" id="SDW83293.1"/>
    </source>
</evidence>
<name>A0A1H2WRK5_THIRO</name>
<dbReference type="Proteomes" id="UP000198816">
    <property type="component" value="Unassembled WGS sequence"/>
</dbReference>
<keyword evidence="2" id="KW-0597">Phosphoprotein</keyword>
<proteinExistence type="predicted"/>
<keyword evidence="10" id="KW-1185">Reference proteome</keyword>
<reference evidence="10" key="1">
    <citation type="submission" date="2016-10" db="EMBL/GenBank/DDBJ databases">
        <authorList>
            <person name="Varghese N."/>
            <person name="Submissions S."/>
        </authorList>
    </citation>
    <scope>NUCLEOTIDE SEQUENCE [LARGE SCALE GENOMIC DNA]</scope>
    <source>
        <strain evidence="10">DSM 217</strain>
    </source>
</reference>
<evidence type="ECO:0000313" key="10">
    <source>
        <dbReference type="Proteomes" id="UP000198816"/>
    </source>
</evidence>
<evidence type="ECO:0000256" key="4">
    <source>
        <dbReference type="ARBA" id="ARBA00022737"/>
    </source>
</evidence>
<evidence type="ECO:0000256" key="3">
    <source>
        <dbReference type="ARBA" id="ARBA00022679"/>
    </source>
</evidence>
<dbReference type="EMBL" id="FNNZ01000009">
    <property type="protein sequence ID" value="SDW83293.1"/>
    <property type="molecule type" value="Genomic_DNA"/>
</dbReference>
<dbReference type="SMART" id="SM00382">
    <property type="entry name" value="AAA"/>
    <property type="match status" value="2"/>
</dbReference>
<dbReference type="InterPro" id="IPR051347">
    <property type="entry name" value="Circadian_clock_KaiC-rel"/>
</dbReference>
<accession>A0A1H2WRK5</accession>
<dbReference type="InterPro" id="IPR014774">
    <property type="entry name" value="KaiC-like_dom"/>
</dbReference>
<evidence type="ECO:0000259" key="8">
    <source>
        <dbReference type="PROSITE" id="PS51146"/>
    </source>
</evidence>
<dbReference type="NCBIfam" id="NF006799">
    <property type="entry name" value="PRK09302.1"/>
    <property type="match status" value="1"/>
</dbReference>
<dbReference type="InterPro" id="IPR003593">
    <property type="entry name" value="AAA+_ATPase"/>
</dbReference>
<feature type="domain" description="KaiC" evidence="8">
    <location>
        <begin position="27"/>
        <end position="265"/>
    </location>
</feature>